<comment type="caution">
    <text evidence="2">The sequence shown here is derived from an EMBL/GenBank/DDBJ whole genome shotgun (WGS) entry which is preliminary data.</text>
</comment>
<feature type="transmembrane region" description="Helical" evidence="1">
    <location>
        <begin position="21"/>
        <end position="39"/>
    </location>
</feature>
<dbReference type="STRING" id="314278.NB231_14293"/>
<organism evidence="2 3">
    <name type="scientific">Nitrococcus mobilis Nb-231</name>
    <dbReference type="NCBI Taxonomy" id="314278"/>
    <lineage>
        <taxon>Bacteria</taxon>
        <taxon>Pseudomonadati</taxon>
        <taxon>Pseudomonadota</taxon>
        <taxon>Gammaproteobacteria</taxon>
        <taxon>Chromatiales</taxon>
        <taxon>Ectothiorhodospiraceae</taxon>
        <taxon>Nitrococcus</taxon>
    </lineage>
</organism>
<evidence type="ECO:0000313" key="2">
    <source>
        <dbReference type="EMBL" id="EAR22997.1"/>
    </source>
</evidence>
<reference evidence="2 3" key="1">
    <citation type="submission" date="2006-02" db="EMBL/GenBank/DDBJ databases">
        <authorList>
            <person name="Waterbury J."/>
            <person name="Ferriera S."/>
            <person name="Johnson J."/>
            <person name="Kravitz S."/>
            <person name="Halpern A."/>
            <person name="Remington K."/>
            <person name="Beeson K."/>
            <person name="Tran B."/>
            <person name="Rogers Y.-H."/>
            <person name="Friedman R."/>
            <person name="Venter J.C."/>
        </authorList>
    </citation>
    <scope>NUCLEOTIDE SEQUENCE [LARGE SCALE GENOMIC DNA]</scope>
    <source>
        <strain evidence="2 3">Nb-231</strain>
    </source>
</reference>
<sequence>MVKTMIIDDSKNIKNVLFRHAADLRFVVLLIGIAVFRFVP</sequence>
<name>A4BL09_9GAMM</name>
<keyword evidence="1" id="KW-0812">Transmembrane</keyword>
<protein>
    <submittedName>
        <fullName evidence="2">Uncharacterized protein</fullName>
    </submittedName>
</protein>
<keyword evidence="1" id="KW-0472">Membrane</keyword>
<accession>A4BL09</accession>
<dbReference type="HOGENOM" id="CLU_3293111_0_0_6"/>
<gene>
    <name evidence="2" type="ORF">NB231_14293</name>
</gene>
<dbReference type="AlphaFoldDB" id="A4BL09"/>
<keyword evidence="1" id="KW-1133">Transmembrane helix</keyword>
<dbReference type="Proteomes" id="UP000003374">
    <property type="component" value="Unassembled WGS sequence"/>
</dbReference>
<keyword evidence="3" id="KW-1185">Reference proteome</keyword>
<dbReference type="EMBL" id="AAOF01000001">
    <property type="protein sequence ID" value="EAR22997.1"/>
    <property type="molecule type" value="Genomic_DNA"/>
</dbReference>
<evidence type="ECO:0000256" key="1">
    <source>
        <dbReference type="SAM" id="Phobius"/>
    </source>
</evidence>
<evidence type="ECO:0000313" key="3">
    <source>
        <dbReference type="Proteomes" id="UP000003374"/>
    </source>
</evidence>
<proteinExistence type="predicted"/>